<dbReference type="AlphaFoldDB" id="A0A6A6W6I7"/>
<reference evidence="1" key="1">
    <citation type="journal article" date="2020" name="Stud. Mycol.">
        <title>101 Dothideomycetes genomes: a test case for predicting lifestyles and emergence of pathogens.</title>
        <authorList>
            <person name="Haridas S."/>
            <person name="Albert R."/>
            <person name="Binder M."/>
            <person name="Bloem J."/>
            <person name="Labutti K."/>
            <person name="Salamov A."/>
            <person name="Andreopoulos B."/>
            <person name="Baker S."/>
            <person name="Barry K."/>
            <person name="Bills G."/>
            <person name="Bluhm B."/>
            <person name="Cannon C."/>
            <person name="Castanera R."/>
            <person name="Culley D."/>
            <person name="Daum C."/>
            <person name="Ezra D."/>
            <person name="Gonzalez J."/>
            <person name="Henrissat B."/>
            <person name="Kuo A."/>
            <person name="Liang C."/>
            <person name="Lipzen A."/>
            <person name="Lutzoni F."/>
            <person name="Magnuson J."/>
            <person name="Mondo S."/>
            <person name="Nolan M."/>
            <person name="Ohm R."/>
            <person name="Pangilinan J."/>
            <person name="Park H.-J."/>
            <person name="Ramirez L."/>
            <person name="Alfaro M."/>
            <person name="Sun H."/>
            <person name="Tritt A."/>
            <person name="Yoshinaga Y."/>
            <person name="Zwiers L.-H."/>
            <person name="Turgeon B."/>
            <person name="Goodwin S."/>
            <person name="Spatafora J."/>
            <person name="Crous P."/>
            <person name="Grigoriev I."/>
        </authorList>
    </citation>
    <scope>NUCLEOTIDE SEQUENCE</scope>
    <source>
        <strain evidence="1">CBS 121739</strain>
    </source>
</reference>
<feature type="non-terminal residue" evidence="1">
    <location>
        <position position="155"/>
    </location>
</feature>
<organism evidence="1 2">
    <name type="scientific">Pseudovirgaria hyperparasitica</name>
    <dbReference type="NCBI Taxonomy" id="470096"/>
    <lineage>
        <taxon>Eukaryota</taxon>
        <taxon>Fungi</taxon>
        <taxon>Dikarya</taxon>
        <taxon>Ascomycota</taxon>
        <taxon>Pezizomycotina</taxon>
        <taxon>Dothideomycetes</taxon>
        <taxon>Dothideomycetes incertae sedis</taxon>
        <taxon>Acrospermales</taxon>
        <taxon>Acrospermaceae</taxon>
        <taxon>Pseudovirgaria</taxon>
    </lineage>
</organism>
<protein>
    <submittedName>
        <fullName evidence="1">Uncharacterized protein</fullName>
    </submittedName>
</protein>
<gene>
    <name evidence="1" type="ORF">EJ05DRAFT_424993</name>
</gene>
<keyword evidence="2" id="KW-1185">Reference proteome</keyword>
<proteinExistence type="predicted"/>
<sequence length="155" mass="17696">ETPNCAICNAPGTPECPCEADRLKIAVEQAQRRALDPRLAEIRSWVIDHAREAVLIRHQQMTKVRNTAHTTYLSSLPYYSIYMQYSGNPPLHPVAVQQLQHQIREAHAELKRGIDADWRASIQRYPEVLDYFFSLVELRLPNHPLGSMEPPPFGA</sequence>
<dbReference type="GeneID" id="54482547"/>
<dbReference type="EMBL" id="ML996573">
    <property type="protein sequence ID" value="KAF2757809.1"/>
    <property type="molecule type" value="Genomic_DNA"/>
</dbReference>
<dbReference type="Proteomes" id="UP000799437">
    <property type="component" value="Unassembled WGS sequence"/>
</dbReference>
<accession>A0A6A6W6I7</accession>
<dbReference type="OrthoDB" id="5409477at2759"/>
<dbReference type="RefSeq" id="XP_033600260.1">
    <property type="nucleotide sequence ID" value="XM_033741493.1"/>
</dbReference>
<evidence type="ECO:0000313" key="2">
    <source>
        <dbReference type="Proteomes" id="UP000799437"/>
    </source>
</evidence>
<feature type="non-terminal residue" evidence="1">
    <location>
        <position position="1"/>
    </location>
</feature>
<name>A0A6A6W6I7_9PEZI</name>
<evidence type="ECO:0000313" key="1">
    <source>
        <dbReference type="EMBL" id="KAF2757809.1"/>
    </source>
</evidence>